<feature type="compositionally biased region" description="Low complexity" evidence="1">
    <location>
        <begin position="645"/>
        <end position="659"/>
    </location>
</feature>
<name>A0A165NQU2_9APHY</name>
<dbReference type="Proteomes" id="UP000076727">
    <property type="component" value="Unassembled WGS sequence"/>
</dbReference>
<feature type="region of interest" description="Disordered" evidence="1">
    <location>
        <begin position="18"/>
        <end position="251"/>
    </location>
</feature>
<reference evidence="3 4" key="1">
    <citation type="journal article" date="2016" name="Mol. Biol. Evol.">
        <title>Comparative Genomics of Early-Diverging Mushroom-Forming Fungi Provides Insights into the Origins of Lignocellulose Decay Capabilities.</title>
        <authorList>
            <person name="Nagy L.G."/>
            <person name="Riley R."/>
            <person name="Tritt A."/>
            <person name="Adam C."/>
            <person name="Daum C."/>
            <person name="Floudas D."/>
            <person name="Sun H."/>
            <person name="Yadav J.S."/>
            <person name="Pangilinan J."/>
            <person name="Larsson K.H."/>
            <person name="Matsuura K."/>
            <person name="Barry K."/>
            <person name="Labutti K."/>
            <person name="Kuo R."/>
            <person name="Ohm R.A."/>
            <person name="Bhattacharya S.S."/>
            <person name="Shirouzu T."/>
            <person name="Yoshinaga Y."/>
            <person name="Martin F.M."/>
            <person name="Grigoriev I.V."/>
            <person name="Hibbett D.S."/>
        </authorList>
    </citation>
    <scope>NUCLEOTIDE SEQUENCE [LARGE SCALE GENOMIC DNA]</scope>
    <source>
        <strain evidence="3 4">L-15889</strain>
    </source>
</reference>
<feature type="compositionally biased region" description="Acidic residues" evidence="1">
    <location>
        <begin position="545"/>
        <end position="556"/>
    </location>
</feature>
<feature type="compositionally biased region" description="Low complexity" evidence="1">
    <location>
        <begin position="738"/>
        <end position="758"/>
    </location>
</feature>
<feature type="compositionally biased region" description="Low complexity" evidence="1">
    <location>
        <begin position="616"/>
        <end position="627"/>
    </location>
</feature>
<dbReference type="PANTHER" id="PTHR38700">
    <property type="entry name" value="YALI0E22418P"/>
    <property type="match status" value="1"/>
</dbReference>
<feature type="region of interest" description="Disordered" evidence="1">
    <location>
        <begin position="738"/>
        <end position="784"/>
    </location>
</feature>
<dbReference type="PANTHER" id="PTHR38700:SF1">
    <property type="entry name" value="PH DOMAIN-CONTAINING PROTEIN"/>
    <property type="match status" value="1"/>
</dbReference>
<dbReference type="SUPFAM" id="SSF50729">
    <property type="entry name" value="PH domain-like"/>
    <property type="match status" value="1"/>
</dbReference>
<evidence type="ECO:0000259" key="2">
    <source>
        <dbReference type="PROSITE" id="PS50003"/>
    </source>
</evidence>
<sequence>MPRKRSSLQSLFSPASAFVSAPLPDCPSTPSSSRSSSRARSNSAATTGTQDWSSSHFSSISSLPDLPLLDLPATPPRSRDSPPPDLLDDDPFANLSPAPSVRRRRPPSLVFTGIDAPPIADDARSLPPRSPLAIDATDDASSSTPSVASLPDVFSASPSTPSKLRSRFRILRPKSSSNGPAYTRPAFAPRPSLPSLSTLTRSHVPSPKVHKGRVGAQLPAEPWNDSEGDPSSPKSPSTSSEGRKRNRHLRRPTALCAIRDSRMITDGQPWYVRDGSPVHGSVVLVNDNISDTQSIHSSADEDLLVPPLLRTHTDPFPRHLDSPPSSIPSLCPSSPTSSFSSADHSIQLDTPHAGTFPVSHTRHTRYLTSELVQSLEYDYADALSQLSGPPSPEANILDYLSSASAEAADFFKPGTSADTVRTLSIEASALPVSDELPLSPTSTTSEFSTETSTSSSGHSRSSSRSDSTDYGEELPSEHPRQRLRVSAFGIPWPSFGRSNHTPPLSCYTEYTLFNTDPSTAATADDITERASQQHSPRSSYYCNDSDAEYSEPVDGEDGMHRGASYGGSGSSSYNGYYNTRSNGSAGGGGYGGSSGSFGGHGGAGGGRRGDGDGYRRSPGAPITSSESESSEEEEESSDDDDYRTARTARTATSRGSSGSQDDDVPLAQQIPSALKAQSTIRRQVRNEMSQRRRERQQTIRRERDETIRDEHRTLRAQSPNTMQEALARTASAKARAAAAAAAESSSGRTLSGTTRGLSQAAQDPSRPNGRPRTKTLPGNVGSPISIGDLTKKLLGVQTGGVLPAVISKSRRPSVERAPAGKTRSREASITRASGAERSVSLQRQPTRSSKVDHDDGRGRPLRPMRSFHRPGAVPPADAARGPPLPVIGSPVLNAFSNKPQEVLPPVSVAPFVPLLPEEHRALERAKSSRQVSRRPSIEPDRPRMPSLERDVSGTSRGRKPSVNGPGAPTLPPPSTTKVSAQAKPQQIWQQRIYVGTMQQYVVVEVGSATSAGEVLQLVDAQGALAGGAGEGGYMLWEVAQDFGMERPIRSFEMLADICNAWNSDKILLNFLVIKRTLLTSLLSRSNLPRSSPLHSGFVQYEYKRGKWQKRWMELREHSLWLSKREGGKDSVCLCSLNNFDAFYMIRPYKGASTKGYSWAVKSTDSLTFFENTADYVHVFHSNSELEGKAWIEKILLARSYVLYQERNVISTSAGAALARTTTRAGQRPAQPLVSVGASKAEMPIAVPLGFEPGSLLAKRLPA</sequence>
<dbReference type="SMART" id="SM00233">
    <property type="entry name" value="PH"/>
    <property type="match status" value="1"/>
</dbReference>
<dbReference type="InterPro" id="IPR029071">
    <property type="entry name" value="Ubiquitin-like_domsf"/>
</dbReference>
<dbReference type="Gene3D" id="3.10.20.90">
    <property type="entry name" value="Phosphatidylinositol 3-kinase Catalytic Subunit, Chain A, domain 1"/>
    <property type="match status" value="1"/>
</dbReference>
<proteinExistence type="predicted"/>
<feature type="compositionally biased region" description="Polar residues" evidence="1">
    <location>
        <begin position="669"/>
        <end position="681"/>
    </location>
</feature>
<feature type="region of interest" description="Disordered" evidence="1">
    <location>
        <begin position="320"/>
        <end position="344"/>
    </location>
</feature>
<keyword evidence="4" id="KW-1185">Reference proteome</keyword>
<feature type="region of interest" description="Disordered" evidence="1">
    <location>
        <begin position="807"/>
        <end position="881"/>
    </location>
</feature>
<organism evidence="3 4">
    <name type="scientific">Daedalea quercina L-15889</name>
    <dbReference type="NCBI Taxonomy" id="1314783"/>
    <lineage>
        <taxon>Eukaryota</taxon>
        <taxon>Fungi</taxon>
        <taxon>Dikarya</taxon>
        <taxon>Basidiomycota</taxon>
        <taxon>Agaricomycotina</taxon>
        <taxon>Agaricomycetes</taxon>
        <taxon>Polyporales</taxon>
        <taxon>Fomitopsis</taxon>
    </lineage>
</organism>
<feature type="compositionally biased region" description="Low complexity" evidence="1">
    <location>
        <begin position="439"/>
        <end position="465"/>
    </location>
</feature>
<gene>
    <name evidence="3" type="ORF">DAEQUDRAFT_729291</name>
</gene>
<feature type="compositionally biased region" description="Low complexity" evidence="1">
    <location>
        <begin position="230"/>
        <end position="240"/>
    </location>
</feature>
<feature type="domain" description="PH" evidence="2">
    <location>
        <begin position="1091"/>
        <end position="1199"/>
    </location>
</feature>
<protein>
    <recommendedName>
        <fullName evidence="2">PH domain-containing protein</fullName>
    </recommendedName>
</protein>
<feature type="compositionally biased region" description="Low complexity" evidence="1">
    <location>
        <begin position="322"/>
        <end position="344"/>
    </location>
</feature>
<feature type="compositionally biased region" description="Low complexity" evidence="1">
    <location>
        <begin position="28"/>
        <end position="72"/>
    </location>
</feature>
<feature type="region of interest" description="Disordered" evidence="1">
    <location>
        <begin position="922"/>
        <end position="982"/>
    </location>
</feature>
<feature type="region of interest" description="Disordered" evidence="1">
    <location>
        <begin position="525"/>
        <end position="569"/>
    </location>
</feature>
<feature type="compositionally biased region" description="Low complexity" evidence="1">
    <location>
        <begin position="132"/>
        <end position="152"/>
    </location>
</feature>
<feature type="region of interest" description="Disordered" evidence="1">
    <location>
        <begin position="599"/>
        <end position="723"/>
    </location>
</feature>
<feature type="compositionally biased region" description="Basic and acidic residues" evidence="1">
    <location>
        <begin position="935"/>
        <end position="951"/>
    </location>
</feature>
<feature type="compositionally biased region" description="Acidic residues" evidence="1">
    <location>
        <begin position="628"/>
        <end position="641"/>
    </location>
</feature>
<dbReference type="STRING" id="1314783.A0A165NQU2"/>
<feature type="compositionally biased region" description="Basic residues" evidence="1">
    <location>
        <begin position="859"/>
        <end position="868"/>
    </location>
</feature>
<feature type="region of interest" description="Disordered" evidence="1">
    <location>
        <begin position="434"/>
        <end position="482"/>
    </location>
</feature>
<evidence type="ECO:0000256" key="1">
    <source>
        <dbReference type="SAM" id="MobiDB-lite"/>
    </source>
</evidence>
<dbReference type="InterPro" id="IPR011993">
    <property type="entry name" value="PH-like_dom_sf"/>
</dbReference>
<feature type="compositionally biased region" description="Basic and acidic residues" evidence="1">
    <location>
        <begin position="849"/>
        <end position="858"/>
    </location>
</feature>
<evidence type="ECO:0000313" key="4">
    <source>
        <dbReference type="Proteomes" id="UP000076727"/>
    </source>
</evidence>
<dbReference type="PROSITE" id="PS50003">
    <property type="entry name" value="PH_DOMAIN"/>
    <property type="match status" value="1"/>
</dbReference>
<feature type="compositionally biased region" description="Low complexity" evidence="1">
    <location>
        <begin position="189"/>
        <end position="202"/>
    </location>
</feature>
<dbReference type="CDD" id="cd00821">
    <property type="entry name" value="PH"/>
    <property type="match status" value="1"/>
</dbReference>
<feature type="compositionally biased region" description="Basic and acidic residues" evidence="1">
    <location>
        <begin position="684"/>
        <end position="713"/>
    </location>
</feature>
<dbReference type="EMBL" id="KV429078">
    <property type="protein sequence ID" value="KZT67256.1"/>
    <property type="molecule type" value="Genomic_DNA"/>
</dbReference>
<accession>A0A165NQU2</accession>
<evidence type="ECO:0000313" key="3">
    <source>
        <dbReference type="EMBL" id="KZT67256.1"/>
    </source>
</evidence>
<dbReference type="InterPro" id="IPR001849">
    <property type="entry name" value="PH_domain"/>
</dbReference>
<feature type="compositionally biased region" description="Polar residues" evidence="1">
    <location>
        <begin position="529"/>
        <end position="542"/>
    </location>
</feature>
<dbReference type="Gene3D" id="2.30.29.30">
    <property type="entry name" value="Pleckstrin-homology domain (PH domain)/Phosphotyrosine-binding domain (PTB)"/>
    <property type="match status" value="1"/>
</dbReference>
<dbReference type="AlphaFoldDB" id="A0A165NQU2"/>
<dbReference type="SUPFAM" id="SSF54236">
    <property type="entry name" value="Ubiquitin-like"/>
    <property type="match status" value="1"/>
</dbReference>
<dbReference type="OrthoDB" id="43122at2759"/>
<feature type="compositionally biased region" description="Polar residues" evidence="1">
    <location>
        <begin position="839"/>
        <end position="848"/>
    </location>
</feature>